<proteinExistence type="predicted"/>
<organism evidence="2 3">
    <name type="scientific">Dactylosporangium vinaceum</name>
    <dbReference type="NCBI Taxonomy" id="53362"/>
    <lineage>
        <taxon>Bacteria</taxon>
        <taxon>Bacillati</taxon>
        <taxon>Actinomycetota</taxon>
        <taxon>Actinomycetes</taxon>
        <taxon>Micromonosporales</taxon>
        <taxon>Micromonosporaceae</taxon>
        <taxon>Dactylosporangium</taxon>
    </lineage>
</organism>
<gene>
    <name evidence="2" type="ORF">ACFFTR_32200</name>
</gene>
<evidence type="ECO:0000313" key="2">
    <source>
        <dbReference type="EMBL" id="MFB9447778.1"/>
    </source>
</evidence>
<evidence type="ECO:0000313" key="3">
    <source>
        <dbReference type="Proteomes" id="UP001589608"/>
    </source>
</evidence>
<accession>A0ABV5MG11</accession>
<reference evidence="2 3" key="1">
    <citation type="submission" date="2024-09" db="EMBL/GenBank/DDBJ databases">
        <authorList>
            <person name="Sun Q."/>
            <person name="Mori K."/>
        </authorList>
    </citation>
    <scope>NUCLEOTIDE SEQUENCE [LARGE SCALE GENOMIC DNA]</scope>
    <source>
        <strain evidence="2 3">JCM 3307</strain>
    </source>
</reference>
<dbReference type="RefSeq" id="WP_223102723.1">
    <property type="nucleotide sequence ID" value="NZ_CP061913.1"/>
</dbReference>
<keyword evidence="3" id="KW-1185">Reference proteome</keyword>
<protein>
    <submittedName>
        <fullName evidence="2">Uncharacterized protein</fullName>
    </submittedName>
</protein>
<evidence type="ECO:0000256" key="1">
    <source>
        <dbReference type="SAM" id="MobiDB-lite"/>
    </source>
</evidence>
<name>A0ABV5MG11_9ACTN</name>
<comment type="caution">
    <text evidence="2">The sequence shown here is derived from an EMBL/GenBank/DDBJ whole genome shotgun (WGS) entry which is preliminary data.</text>
</comment>
<feature type="region of interest" description="Disordered" evidence="1">
    <location>
        <begin position="18"/>
        <end position="50"/>
    </location>
</feature>
<dbReference type="Proteomes" id="UP001589608">
    <property type="component" value="Unassembled WGS sequence"/>
</dbReference>
<sequence>MSSTATQAISRCPKCGARVHVNAGSPTPAHQPDGAGPGAGECPGSGQPSR</sequence>
<dbReference type="EMBL" id="JBHMCA010000054">
    <property type="protein sequence ID" value="MFB9447778.1"/>
    <property type="molecule type" value="Genomic_DNA"/>
</dbReference>